<evidence type="ECO:0000256" key="2">
    <source>
        <dbReference type="ARBA" id="ARBA00022571"/>
    </source>
</evidence>
<evidence type="ECO:0000256" key="1">
    <source>
        <dbReference type="ARBA" id="ARBA00004828"/>
    </source>
</evidence>
<evidence type="ECO:0000256" key="6">
    <source>
        <dbReference type="ARBA" id="ARBA00022777"/>
    </source>
</evidence>
<dbReference type="InterPro" id="IPR004662">
    <property type="entry name" value="AcgluKinase_fam"/>
</dbReference>
<gene>
    <name evidence="9" type="primary">argB</name>
    <name evidence="11" type="ORF">AWB79_00422</name>
</gene>
<evidence type="ECO:0000259" key="10">
    <source>
        <dbReference type="Pfam" id="PF00696"/>
    </source>
</evidence>
<dbReference type="Pfam" id="PF00696">
    <property type="entry name" value="AA_kinase"/>
    <property type="match status" value="1"/>
</dbReference>
<dbReference type="InterPro" id="IPR036393">
    <property type="entry name" value="AceGlu_kinase-like_sf"/>
</dbReference>
<feature type="binding site" evidence="9">
    <location>
        <position position="116"/>
    </location>
    <ligand>
        <name>substrate</name>
    </ligand>
</feature>
<dbReference type="NCBIfam" id="TIGR00761">
    <property type="entry name" value="argB"/>
    <property type="match status" value="1"/>
</dbReference>
<reference evidence="11" key="1">
    <citation type="submission" date="2016-01" db="EMBL/GenBank/DDBJ databases">
        <authorList>
            <person name="Peeters C."/>
        </authorList>
    </citation>
    <scope>NUCLEOTIDE SEQUENCE</scope>
    <source>
        <strain evidence="11">LMG 29322</strain>
    </source>
</reference>
<evidence type="ECO:0000256" key="7">
    <source>
        <dbReference type="ARBA" id="ARBA00022840"/>
    </source>
</evidence>
<evidence type="ECO:0000256" key="3">
    <source>
        <dbReference type="ARBA" id="ARBA00022605"/>
    </source>
</evidence>
<evidence type="ECO:0000256" key="8">
    <source>
        <dbReference type="ARBA" id="ARBA00048141"/>
    </source>
</evidence>
<dbReference type="AlphaFoldDB" id="A0A157Z776"/>
<proteinExistence type="inferred from homology"/>
<dbReference type="STRING" id="1777140.AWB79_00422"/>
<comment type="similarity">
    <text evidence="9">Belongs to the acetylglutamate kinase family. ArgB subfamily.</text>
</comment>
<dbReference type="InterPro" id="IPR037528">
    <property type="entry name" value="ArgB"/>
</dbReference>
<comment type="pathway">
    <text evidence="1 9">Amino-acid biosynthesis; L-arginine biosynthesis; N(2)-acetyl-L-ornithine from L-glutamate: step 2/4.</text>
</comment>
<evidence type="ECO:0000313" key="11">
    <source>
        <dbReference type="EMBL" id="SAK41362.1"/>
    </source>
</evidence>
<comment type="catalytic activity">
    <reaction evidence="8 9">
        <text>N-acetyl-L-glutamate + ATP = N-acetyl-L-glutamyl 5-phosphate + ADP</text>
        <dbReference type="Rhea" id="RHEA:14629"/>
        <dbReference type="ChEBI" id="CHEBI:30616"/>
        <dbReference type="ChEBI" id="CHEBI:44337"/>
        <dbReference type="ChEBI" id="CHEBI:57936"/>
        <dbReference type="ChEBI" id="CHEBI:456216"/>
        <dbReference type="EC" id="2.7.2.8"/>
    </reaction>
</comment>
<dbReference type="EC" id="2.7.2.8" evidence="9"/>
<accession>A0A157Z776</accession>
<dbReference type="HAMAP" id="MF_00082">
    <property type="entry name" value="ArgB"/>
    <property type="match status" value="1"/>
</dbReference>
<feature type="site" description="Transition state stabilizer" evidence="9">
    <location>
        <position position="278"/>
    </location>
</feature>
<keyword evidence="6 9" id="KW-0418">Kinase</keyword>
<dbReference type="GO" id="GO:0003991">
    <property type="term" value="F:acetylglutamate kinase activity"/>
    <property type="evidence" value="ECO:0007669"/>
    <property type="project" value="UniProtKB-UniRule"/>
</dbReference>
<evidence type="ECO:0000256" key="4">
    <source>
        <dbReference type="ARBA" id="ARBA00022679"/>
    </source>
</evidence>
<dbReference type="PIRSF" id="PIRSF000728">
    <property type="entry name" value="NAGK"/>
    <property type="match status" value="1"/>
</dbReference>
<keyword evidence="3 9" id="KW-0028">Amino-acid biosynthesis</keyword>
<feature type="domain" description="Aspartate/glutamate/uridylate kinase" evidence="10">
    <location>
        <begin position="54"/>
        <end position="297"/>
    </location>
</feature>
<dbReference type="SUPFAM" id="SSF53633">
    <property type="entry name" value="Carbamate kinase-like"/>
    <property type="match status" value="1"/>
</dbReference>
<keyword evidence="5 9" id="KW-0547">Nucleotide-binding</keyword>
<keyword evidence="2 9" id="KW-0055">Arginine biosynthesis</keyword>
<organism evidence="11 12">
    <name type="scientific">Caballeronia hypogeia</name>
    <dbReference type="NCBI Taxonomy" id="1777140"/>
    <lineage>
        <taxon>Bacteria</taxon>
        <taxon>Pseudomonadati</taxon>
        <taxon>Pseudomonadota</taxon>
        <taxon>Betaproteobacteria</taxon>
        <taxon>Burkholderiales</taxon>
        <taxon>Burkholderiaceae</taxon>
        <taxon>Caballeronia</taxon>
    </lineage>
</organism>
<dbReference type="EMBL" id="FCOA02000001">
    <property type="protein sequence ID" value="SAK41362.1"/>
    <property type="molecule type" value="Genomic_DNA"/>
</dbReference>
<protein>
    <recommendedName>
        <fullName evidence="9">Acetylglutamate kinase</fullName>
        <ecNumber evidence="9">2.7.2.8</ecNumber>
    </recommendedName>
    <alternativeName>
        <fullName evidence="9">N-acetyl-L-glutamate 5-phosphotransferase</fullName>
    </alternativeName>
    <alternativeName>
        <fullName evidence="9">NAG kinase</fullName>
        <shortName evidence="9">NAGK</shortName>
    </alternativeName>
</protein>
<dbReference type="Gene3D" id="3.40.1160.10">
    <property type="entry name" value="Acetylglutamate kinase-like"/>
    <property type="match status" value="1"/>
</dbReference>
<name>A0A157Z776_9BURK</name>
<feature type="binding site" evidence="9">
    <location>
        <begin position="94"/>
        <end position="95"/>
    </location>
    <ligand>
        <name>substrate</name>
    </ligand>
</feature>
<dbReference type="GO" id="GO:0005737">
    <property type="term" value="C:cytoplasm"/>
    <property type="evidence" value="ECO:0007669"/>
    <property type="project" value="UniProtKB-SubCell"/>
</dbReference>
<dbReference type="PANTHER" id="PTHR23342">
    <property type="entry name" value="N-ACETYLGLUTAMATE SYNTHASE"/>
    <property type="match status" value="1"/>
</dbReference>
<keyword evidence="12" id="KW-1185">Reference proteome</keyword>
<sequence>MLRRVGPVQFGVFKRSLALFAAMSEQPDLTQIAPTLKAEILAEALPYIRQYHGKTVVIKYGGNAMTEERLKQGFARDVILLKLVGINPVIVHGGGPQIDQALKKIGKQGTFIQGMRVTDEETMEVVEWVLGGEVQQDIVTLINHFGGHAVGLTGKDGGLIHARKLLMPDRDNPGQFIDIGQVGEVEAINPAVVKALQDDAFIPVISPIGFGEDGLSYNINADLVAGKLAVVLNAEKLVMMTNIPGVMDKEGNLLTDLSAREIDALFADGTISGGMLPKISSALDAAKSGVRSVHIIDGRIEHSVLLEILTEQPFGTMIRSH</sequence>
<dbReference type="UniPathway" id="UPA00068">
    <property type="reaction ID" value="UER00107"/>
</dbReference>
<keyword evidence="7 9" id="KW-0067">ATP-binding</keyword>
<comment type="function">
    <text evidence="9">Catalyzes the ATP-dependent phosphorylation of N-acetyl-L-glutamate.</text>
</comment>
<comment type="caution">
    <text evidence="11">The sequence shown here is derived from an EMBL/GenBank/DDBJ whole genome shotgun (WGS) entry which is preliminary data.</text>
</comment>
<evidence type="ECO:0000313" key="12">
    <source>
        <dbReference type="Proteomes" id="UP000054851"/>
    </source>
</evidence>
<dbReference type="Proteomes" id="UP000054851">
    <property type="component" value="Unassembled WGS sequence"/>
</dbReference>
<dbReference type="CDD" id="cd04250">
    <property type="entry name" value="AAK_NAGK-C"/>
    <property type="match status" value="1"/>
</dbReference>
<keyword evidence="9" id="KW-0963">Cytoplasm</keyword>
<evidence type="ECO:0000256" key="5">
    <source>
        <dbReference type="ARBA" id="ARBA00022741"/>
    </source>
</evidence>
<dbReference type="InterPro" id="IPR001048">
    <property type="entry name" value="Asp/Glu/Uridylate_kinase"/>
</dbReference>
<dbReference type="InterPro" id="IPR041727">
    <property type="entry name" value="NAGK-C"/>
</dbReference>
<dbReference type="GO" id="GO:0005524">
    <property type="term" value="F:ATP binding"/>
    <property type="evidence" value="ECO:0007669"/>
    <property type="project" value="UniProtKB-UniRule"/>
</dbReference>
<dbReference type="PANTHER" id="PTHR23342:SF0">
    <property type="entry name" value="N-ACETYLGLUTAMATE SYNTHASE, MITOCHONDRIAL"/>
    <property type="match status" value="1"/>
</dbReference>
<evidence type="ECO:0000256" key="9">
    <source>
        <dbReference type="HAMAP-Rule" id="MF_00082"/>
    </source>
</evidence>
<feature type="site" description="Transition state stabilizer" evidence="9">
    <location>
        <position position="59"/>
    </location>
</feature>
<comment type="subcellular location">
    <subcellularLocation>
        <location evidence="9">Cytoplasm</location>
    </subcellularLocation>
</comment>
<keyword evidence="4 9" id="KW-0808">Transferase</keyword>
<dbReference type="GO" id="GO:0042450">
    <property type="term" value="P:L-arginine biosynthetic process via ornithine"/>
    <property type="evidence" value="ECO:0007669"/>
    <property type="project" value="UniProtKB-UniRule"/>
</dbReference>
<feature type="binding site" evidence="9">
    <location>
        <position position="218"/>
    </location>
    <ligand>
        <name>substrate</name>
    </ligand>
</feature>
<dbReference type="FunFam" id="3.40.1160.10:FF:000004">
    <property type="entry name" value="Acetylglutamate kinase"/>
    <property type="match status" value="1"/>
</dbReference>